<feature type="domain" description="Activator of Hsp90 ATPase homologue 1/2-like C-terminal" evidence="2">
    <location>
        <begin position="26"/>
        <end position="141"/>
    </location>
</feature>
<reference evidence="4" key="1">
    <citation type="journal article" date="2019" name="Int. J. Syst. Evol. Microbiol.">
        <title>The Global Catalogue of Microorganisms (GCM) 10K type strain sequencing project: providing services to taxonomists for standard genome sequencing and annotation.</title>
        <authorList>
            <consortium name="The Broad Institute Genomics Platform"/>
            <consortium name="The Broad Institute Genome Sequencing Center for Infectious Disease"/>
            <person name="Wu L."/>
            <person name="Ma J."/>
        </authorList>
    </citation>
    <scope>NUCLEOTIDE SEQUENCE [LARGE SCALE GENOMIC DNA]</scope>
    <source>
        <strain evidence="4">JCM 32206</strain>
    </source>
</reference>
<accession>A0ABP8NZH5</accession>
<proteinExistence type="inferred from homology"/>
<protein>
    <recommendedName>
        <fullName evidence="2">Activator of Hsp90 ATPase homologue 1/2-like C-terminal domain-containing protein</fullName>
    </recommendedName>
</protein>
<evidence type="ECO:0000259" key="2">
    <source>
        <dbReference type="Pfam" id="PF08327"/>
    </source>
</evidence>
<keyword evidence="4" id="KW-1185">Reference proteome</keyword>
<organism evidence="3 4">
    <name type="scientific">Rhodococcus olei</name>
    <dbReference type="NCBI Taxonomy" id="2161675"/>
    <lineage>
        <taxon>Bacteria</taxon>
        <taxon>Bacillati</taxon>
        <taxon>Actinomycetota</taxon>
        <taxon>Actinomycetes</taxon>
        <taxon>Mycobacteriales</taxon>
        <taxon>Nocardiaceae</taxon>
        <taxon>Rhodococcus</taxon>
    </lineage>
</organism>
<dbReference type="Proteomes" id="UP001501183">
    <property type="component" value="Unassembled WGS sequence"/>
</dbReference>
<sequence length="171" mass="18711">MAVTPTGRVVRHDSGADLVIDRRFSAPVEEMWAAVTESDRTAAWFGPWTGTGAPGHTIHVQMLFEEGEPWMDMTVEACESPTRYAVSSSDAFGSWLMEMQLTPEPGGTRVSLIQHLDEASVALAVDTGPGWEYYLDLLVAAHSGGPRPCFDDCLALKRHYESEVARAVDGR</sequence>
<comment type="similarity">
    <text evidence="1">Belongs to the AHA1 family.</text>
</comment>
<evidence type="ECO:0000256" key="1">
    <source>
        <dbReference type="ARBA" id="ARBA00006817"/>
    </source>
</evidence>
<dbReference type="InterPro" id="IPR013538">
    <property type="entry name" value="ASHA1/2-like_C"/>
</dbReference>
<dbReference type="RefSeq" id="WP_345343353.1">
    <property type="nucleotide sequence ID" value="NZ_BAABFB010000029.1"/>
</dbReference>
<comment type="caution">
    <text evidence="3">The sequence shown here is derived from an EMBL/GenBank/DDBJ whole genome shotgun (WGS) entry which is preliminary data.</text>
</comment>
<name>A0ABP8NZH5_9NOCA</name>
<dbReference type="SUPFAM" id="SSF55961">
    <property type="entry name" value="Bet v1-like"/>
    <property type="match status" value="1"/>
</dbReference>
<evidence type="ECO:0000313" key="4">
    <source>
        <dbReference type="Proteomes" id="UP001501183"/>
    </source>
</evidence>
<evidence type="ECO:0000313" key="3">
    <source>
        <dbReference type="EMBL" id="GAA4476261.1"/>
    </source>
</evidence>
<dbReference type="Pfam" id="PF08327">
    <property type="entry name" value="AHSA1"/>
    <property type="match status" value="1"/>
</dbReference>
<dbReference type="EMBL" id="BAABFB010000029">
    <property type="protein sequence ID" value="GAA4476261.1"/>
    <property type="molecule type" value="Genomic_DNA"/>
</dbReference>
<gene>
    <name evidence="3" type="ORF">GCM10023094_15700</name>
</gene>
<dbReference type="Gene3D" id="3.30.530.20">
    <property type="match status" value="1"/>
</dbReference>
<dbReference type="InterPro" id="IPR023393">
    <property type="entry name" value="START-like_dom_sf"/>
</dbReference>
<dbReference type="CDD" id="cd08899">
    <property type="entry name" value="SRPBCC_CalC_Aha1-like_6"/>
    <property type="match status" value="1"/>
</dbReference>